<dbReference type="Pfam" id="PF02447">
    <property type="entry name" value="GntP_permease"/>
    <property type="match status" value="1"/>
</dbReference>
<dbReference type="PANTHER" id="PTHR30354:SF8">
    <property type="entry name" value="LOW-AFFINITY GLUCONATE TRANSPORTER"/>
    <property type="match status" value="1"/>
</dbReference>
<dbReference type="EMBL" id="AYSJ01000006">
    <property type="protein sequence ID" value="ETS32326.1"/>
    <property type="molecule type" value="Genomic_DNA"/>
</dbReference>
<evidence type="ECO:0000256" key="1">
    <source>
        <dbReference type="SAM" id="Phobius"/>
    </source>
</evidence>
<accession>W3V8Q6</accession>
<feature type="transmembrane region" description="Helical" evidence="1">
    <location>
        <begin position="295"/>
        <end position="316"/>
    </location>
</feature>
<reference evidence="2 3" key="1">
    <citation type="submission" date="2013-11" db="EMBL/GenBank/DDBJ databases">
        <title>Elucidation of the Photorhabdus temperata genome and generation of transposon mutant library to identify motility mutants.</title>
        <authorList>
            <person name="Hurst S.G.IV."/>
            <person name="Micheals B."/>
            <person name="Abebe-Akele F."/>
            <person name="Rowedder H."/>
            <person name="Bullock H."/>
            <person name="Jackobeck R."/>
            <person name="Janicki E."/>
            <person name="Tisa L.S."/>
        </authorList>
    </citation>
    <scope>NUCLEOTIDE SEQUENCE [LARGE SCALE GENOMIC DNA]</scope>
    <source>
        <strain evidence="2 3">NC19</strain>
    </source>
</reference>
<dbReference type="PIRSF" id="PIRSF002746">
    <property type="entry name" value="Gluconate_transporter"/>
    <property type="match status" value="1"/>
</dbReference>
<feature type="transmembrane region" description="Helical" evidence="1">
    <location>
        <begin position="360"/>
        <end position="378"/>
    </location>
</feature>
<dbReference type="PANTHER" id="PTHR30354">
    <property type="entry name" value="GNT FAMILY GLUCONATE TRANSPORTER"/>
    <property type="match status" value="1"/>
</dbReference>
<feature type="transmembrane region" description="Helical" evidence="1">
    <location>
        <begin position="223"/>
        <end position="242"/>
    </location>
</feature>
<keyword evidence="1" id="KW-0472">Membrane</keyword>
<evidence type="ECO:0000313" key="2">
    <source>
        <dbReference type="EMBL" id="ETS32326.1"/>
    </source>
</evidence>
<dbReference type="GO" id="GO:0015128">
    <property type="term" value="F:gluconate transmembrane transporter activity"/>
    <property type="evidence" value="ECO:0007669"/>
    <property type="project" value="InterPro"/>
</dbReference>
<feature type="transmembrane region" description="Helical" evidence="1">
    <location>
        <begin position="384"/>
        <end position="408"/>
    </location>
</feature>
<gene>
    <name evidence="2" type="ORF">PTE_01634</name>
</gene>
<dbReference type="NCBIfam" id="TIGR00791">
    <property type="entry name" value="gntP"/>
    <property type="match status" value="1"/>
</dbReference>
<feature type="transmembrane region" description="Helical" evidence="1">
    <location>
        <begin position="26"/>
        <end position="45"/>
    </location>
</feature>
<feature type="transmembrane region" description="Helical" evidence="1">
    <location>
        <begin position="328"/>
        <end position="348"/>
    </location>
</feature>
<sequence>MSTLTLVLTAVGSVLLLLFLVMKARIHAFVALILVSMGAGVFSGMPLDKITETMQEGMGGTLGFLAIVVALGAMFGKVLHETGALDQIAIKLLNSFGESRAHYSLGIAGLVCALPLFFDVAIVLLIGVAFAVARRTGGNVVKLVIPLFAGVAAAAAFLLPGPVPMLLASQMNADFGWMILIGISAAIPGMLLAGPIFGSFVSKYVTLDLPADISEPSLGQGKMPSFGLSLLLVLFPLALVGLKAVGERFVEQGSGLYLWLEFIGHPFSAILVACLIAIYGLAIRRGMSKEKVMDICSSAIQPAGIILLVTGAGGVFKQVLVDSGVGPALGNALIGAGLPIALACFILAGTVRVIQGSATVACLTTVGLILPVVDVLGYSGAQLAALSICIAGGSLVLSHVNDSGFWLFGKFTGATESQTLKTWSMMETILGITGAAVGMIFFAMM</sequence>
<name>W3V8Q6_9GAMM</name>
<keyword evidence="1" id="KW-1133">Transmembrane helix</keyword>
<organism evidence="2 3">
    <name type="scientific">Photorhabdus khanii NC19</name>
    <dbReference type="NCBI Taxonomy" id="1004151"/>
    <lineage>
        <taxon>Bacteria</taxon>
        <taxon>Pseudomonadati</taxon>
        <taxon>Pseudomonadota</taxon>
        <taxon>Gammaproteobacteria</taxon>
        <taxon>Enterobacterales</taxon>
        <taxon>Morganellaceae</taxon>
        <taxon>Photorhabdus</taxon>
    </lineage>
</organism>
<dbReference type="InterPro" id="IPR003474">
    <property type="entry name" value="Glcn_transporter"/>
</dbReference>
<dbReference type="RefSeq" id="WP_036844715.1">
    <property type="nucleotide sequence ID" value="NZ_AYSJ01000006.1"/>
</dbReference>
<keyword evidence="3" id="KW-1185">Reference proteome</keyword>
<comment type="caution">
    <text evidence="2">The sequence shown here is derived from an EMBL/GenBank/DDBJ whole genome shotgun (WGS) entry which is preliminary data.</text>
</comment>
<feature type="transmembrane region" description="Helical" evidence="1">
    <location>
        <begin position="175"/>
        <end position="202"/>
    </location>
</feature>
<feature type="transmembrane region" description="Helical" evidence="1">
    <location>
        <begin position="103"/>
        <end position="131"/>
    </location>
</feature>
<proteinExistence type="predicted"/>
<dbReference type="OrthoDB" id="9787129at2"/>
<dbReference type="Proteomes" id="UP000018957">
    <property type="component" value="Unassembled WGS sequence"/>
</dbReference>
<dbReference type="AlphaFoldDB" id="W3V8Q6"/>
<keyword evidence="1" id="KW-0812">Transmembrane</keyword>
<dbReference type="NCBIfam" id="NF007781">
    <property type="entry name" value="PRK10472.1"/>
    <property type="match status" value="1"/>
</dbReference>
<feature type="transmembrane region" description="Helical" evidence="1">
    <location>
        <begin position="428"/>
        <end position="444"/>
    </location>
</feature>
<feature type="transmembrane region" description="Helical" evidence="1">
    <location>
        <begin position="143"/>
        <end position="163"/>
    </location>
</feature>
<evidence type="ECO:0000313" key="3">
    <source>
        <dbReference type="Proteomes" id="UP000018957"/>
    </source>
</evidence>
<feature type="transmembrane region" description="Helical" evidence="1">
    <location>
        <begin position="262"/>
        <end position="283"/>
    </location>
</feature>
<dbReference type="GO" id="GO:0005886">
    <property type="term" value="C:plasma membrane"/>
    <property type="evidence" value="ECO:0007669"/>
    <property type="project" value="TreeGrafter"/>
</dbReference>
<dbReference type="PATRIC" id="fig|1004151.3.peg.1678"/>
<protein>
    <submittedName>
        <fullName evidence="2">Gluconate transporter</fullName>
    </submittedName>
</protein>
<feature type="transmembrane region" description="Helical" evidence="1">
    <location>
        <begin position="57"/>
        <end position="76"/>
    </location>
</feature>